<comment type="cofactor">
    <cofactor evidence="1">
        <name>Zn(2+)</name>
        <dbReference type="ChEBI" id="CHEBI:29105"/>
    </cofactor>
</comment>
<keyword evidence="6" id="KW-1133">Transmembrane helix</keyword>
<accession>A0A915D8F4</accession>
<dbReference type="SUPFAM" id="SSF57535">
    <property type="entry name" value="Complement control module/SCR domain"/>
    <property type="match status" value="1"/>
</dbReference>
<keyword evidence="9" id="KW-1185">Reference proteome</keyword>
<dbReference type="SMART" id="SM00032">
    <property type="entry name" value="CCP"/>
    <property type="match status" value="1"/>
</dbReference>
<sequence length="446" mass="51657">MKNRGVLKHPPGNNYLHGVTVTFTCKPDYFLHGDQQRTCVNGSWSPGWWVWCRERSEEYALKWMTGILSTVAIVLAICMIFGMFIIHGRQRQREFIARKYPETLVFEPERSMVVSTVLPVQPLQNTAILREQELQGKQLLFDAKNLYTIFMLFYLTQKSLLFGLICLISLLCLPTHAIDFDFTRYHDYPNLKLLFSKLIKDQLSKNQIQKPVFGLMAGITHENGLLFISLFILPTRTATEMCVKIIWFNLLTGYGTDETITNYVNQLNFYIFPVLNPDGFIFSRTSKSDLVRQWRKNRAPANCSGFTTYKKTDEFQGPIAFSEPESRAVRDFVYHQKSMEMCMRWFPCIPWPAIFLPFNYHRKTYPKDYADLEKLAYKAVNAIRSVHDTEYRVGTAADLLGPATGGATDWIKQNTQIKYVMVCFPNERSLAIAHSSRNLERNTCNQ</sequence>
<dbReference type="Pfam" id="PF00246">
    <property type="entry name" value="Peptidase_M14"/>
    <property type="match status" value="1"/>
</dbReference>
<dbReference type="SUPFAM" id="SSF53187">
    <property type="entry name" value="Zn-dependent exopeptidases"/>
    <property type="match status" value="1"/>
</dbReference>
<dbReference type="GO" id="GO:0004181">
    <property type="term" value="F:metallocarboxypeptidase activity"/>
    <property type="evidence" value="ECO:0007669"/>
    <property type="project" value="InterPro"/>
</dbReference>
<organism evidence="9 10">
    <name type="scientific">Ditylenchus dipsaci</name>
    <dbReference type="NCBI Taxonomy" id="166011"/>
    <lineage>
        <taxon>Eukaryota</taxon>
        <taxon>Metazoa</taxon>
        <taxon>Ecdysozoa</taxon>
        <taxon>Nematoda</taxon>
        <taxon>Chromadorea</taxon>
        <taxon>Rhabditida</taxon>
        <taxon>Tylenchina</taxon>
        <taxon>Tylenchomorpha</taxon>
        <taxon>Sphaerularioidea</taxon>
        <taxon>Anguinidae</taxon>
        <taxon>Anguininae</taxon>
        <taxon>Ditylenchus</taxon>
    </lineage>
</organism>
<keyword evidence="3 4" id="KW-1015">Disulfide bond</keyword>
<feature type="transmembrane region" description="Helical" evidence="6">
    <location>
        <begin position="63"/>
        <end position="86"/>
    </location>
</feature>
<keyword evidence="6" id="KW-0812">Transmembrane</keyword>
<dbReference type="InterPro" id="IPR035976">
    <property type="entry name" value="Sushi/SCR/CCP_sf"/>
</dbReference>
<reference evidence="10" key="1">
    <citation type="submission" date="2022-11" db="UniProtKB">
        <authorList>
            <consortium name="WormBaseParasite"/>
        </authorList>
    </citation>
    <scope>IDENTIFICATION</scope>
</reference>
<dbReference type="InterPro" id="IPR000436">
    <property type="entry name" value="Sushi_SCR_CCP_dom"/>
</dbReference>
<evidence type="ECO:0000256" key="5">
    <source>
        <dbReference type="PROSITE-ProRule" id="PRU01379"/>
    </source>
</evidence>
<dbReference type="WBParaSite" id="jg16642">
    <property type="protein sequence ID" value="jg16642"/>
    <property type="gene ID" value="jg16642"/>
</dbReference>
<evidence type="ECO:0000259" key="8">
    <source>
        <dbReference type="PROSITE" id="PS52035"/>
    </source>
</evidence>
<dbReference type="Gene3D" id="3.40.630.10">
    <property type="entry name" value="Zn peptidases"/>
    <property type="match status" value="1"/>
</dbReference>
<keyword evidence="6" id="KW-0472">Membrane</keyword>
<proteinExistence type="inferred from homology"/>
<evidence type="ECO:0000313" key="9">
    <source>
        <dbReference type="Proteomes" id="UP000887574"/>
    </source>
</evidence>
<protein>
    <submittedName>
        <fullName evidence="10">Sushi domain-containing protein</fullName>
    </submittedName>
</protein>
<comment type="similarity">
    <text evidence="2 5">Belongs to the peptidase M14 family.</text>
</comment>
<evidence type="ECO:0000256" key="3">
    <source>
        <dbReference type="ARBA" id="ARBA00023157"/>
    </source>
</evidence>
<dbReference type="GO" id="GO:0005615">
    <property type="term" value="C:extracellular space"/>
    <property type="evidence" value="ECO:0007669"/>
    <property type="project" value="TreeGrafter"/>
</dbReference>
<dbReference type="SMART" id="SM00631">
    <property type="entry name" value="Zn_pept"/>
    <property type="match status" value="1"/>
</dbReference>
<feature type="transmembrane region" description="Helical" evidence="6">
    <location>
        <begin position="160"/>
        <end position="178"/>
    </location>
</feature>
<dbReference type="Pfam" id="PF00084">
    <property type="entry name" value="Sushi"/>
    <property type="match status" value="1"/>
</dbReference>
<keyword evidence="4" id="KW-0768">Sushi</keyword>
<dbReference type="PANTHER" id="PTHR11705:SF59">
    <property type="entry name" value="PEPTIDASE M14 CARBOXYPEPTIDASE A DOMAIN-CONTAINING PROTEIN"/>
    <property type="match status" value="1"/>
</dbReference>
<comment type="caution">
    <text evidence="4">Lacks conserved residue(s) required for the propagation of feature annotation.</text>
</comment>
<dbReference type="Proteomes" id="UP000887574">
    <property type="component" value="Unplaced"/>
</dbReference>
<feature type="domain" description="Sushi" evidence="7">
    <location>
        <begin position="1"/>
        <end position="54"/>
    </location>
</feature>
<feature type="transmembrane region" description="Helical" evidence="6">
    <location>
        <begin position="212"/>
        <end position="233"/>
    </location>
</feature>
<feature type="disulfide bond" evidence="4">
    <location>
        <begin position="25"/>
        <end position="52"/>
    </location>
</feature>
<dbReference type="InterPro" id="IPR000834">
    <property type="entry name" value="Peptidase_M14"/>
</dbReference>
<feature type="domain" description="Peptidase M14" evidence="8">
    <location>
        <begin position="169"/>
        <end position="446"/>
    </location>
</feature>
<dbReference type="GO" id="GO:0008270">
    <property type="term" value="F:zinc ion binding"/>
    <property type="evidence" value="ECO:0007669"/>
    <property type="project" value="InterPro"/>
</dbReference>
<name>A0A915D8F4_9BILA</name>
<evidence type="ECO:0000256" key="4">
    <source>
        <dbReference type="PROSITE-ProRule" id="PRU00302"/>
    </source>
</evidence>
<dbReference type="Gene3D" id="2.10.70.10">
    <property type="entry name" value="Complement Module, domain 1"/>
    <property type="match status" value="1"/>
</dbReference>
<evidence type="ECO:0000256" key="2">
    <source>
        <dbReference type="ARBA" id="ARBA00005988"/>
    </source>
</evidence>
<dbReference type="GO" id="GO:0006508">
    <property type="term" value="P:proteolysis"/>
    <property type="evidence" value="ECO:0007669"/>
    <property type="project" value="InterPro"/>
</dbReference>
<evidence type="ECO:0000256" key="6">
    <source>
        <dbReference type="SAM" id="Phobius"/>
    </source>
</evidence>
<dbReference type="PANTHER" id="PTHR11705">
    <property type="entry name" value="PROTEASE FAMILY M14 CARBOXYPEPTIDASE A,B"/>
    <property type="match status" value="1"/>
</dbReference>
<dbReference type="CDD" id="cd00033">
    <property type="entry name" value="CCP"/>
    <property type="match status" value="1"/>
</dbReference>
<dbReference type="PROSITE" id="PS50923">
    <property type="entry name" value="SUSHI"/>
    <property type="match status" value="1"/>
</dbReference>
<evidence type="ECO:0000313" key="10">
    <source>
        <dbReference type="WBParaSite" id="jg16642"/>
    </source>
</evidence>
<dbReference type="AlphaFoldDB" id="A0A915D8F4"/>
<dbReference type="PROSITE" id="PS52035">
    <property type="entry name" value="PEPTIDASE_M14"/>
    <property type="match status" value="1"/>
</dbReference>
<evidence type="ECO:0000256" key="1">
    <source>
        <dbReference type="ARBA" id="ARBA00001947"/>
    </source>
</evidence>
<evidence type="ECO:0000259" key="7">
    <source>
        <dbReference type="PROSITE" id="PS50923"/>
    </source>
</evidence>